<comment type="similarity">
    <text evidence="1">Belongs to the transferase hexapeptide repeat family.</text>
</comment>
<evidence type="ECO:0000256" key="1">
    <source>
        <dbReference type="ARBA" id="ARBA00007274"/>
    </source>
</evidence>
<keyword evidence="4 5" id="KW-0012">Acyltransferase</keyword>
<dbReference type="RefSeq" id="WP_237877187.1">
    <property type="nucleotide sequence ID" value="NZ_JAKLTR010000032.1"/>
</dbReference>
<dbReference type="InterPro" id="IPR001451">
    <property type="entry name" value="Hexapep"/>
</dbReference>
<dbReference type="InterPro" id="IPR011004">
    <property type="entry name" value="Trimer_LpxA-like_sf"/>
</dbReference>
<keyword evidence="2" id="KW-0808">Transferase</keyword>
<gene>
    <name evidence="5" type="ORF">LZZ85_27470</name>
</gene>
<comment type="caution">
    <text evidence="5">The sequence shown here is derived from an EMBL/GenBank/DDBJ whole genome shotgun (WGS) entry which is preliminary data.</text>
</comment>
<keyword evidence="6" id="KW-1185">Reference proteome</keyword>
<dbReference type="PROSITE" id="PS00101">
    <property type="entry name" value="HEXAPEP_TRANSFERASES"/>
    <property type="match status" value="1"/>
</dbReference>
<dbReference type="InterPro" id="IPR051159">
    <property type="entry name" value="Hexapeptide_acetyltransf"/>
</dbReference>
<sequence>MKRMLKKVLGKNAADAVRPYFPMTRSKWKLILIKRRFKEFGERSTITSPSIFQGMENISIGKDSDIGAFVHIWGNGGVTIGDGVLIASHVVITSLTHSYSGKQIKNAPTVAAPIHIDNGVWIGAHAVIMPGVTIGEGAVIGAGAIVTSNVPAMAIAVGVPARIIKYRE</sequence>
<accession>A0ABS9L0C6</accession>
<dbReference type="Gene3D" id="2.160.10.10">
    <property type="entry name" value="Hexapeptide repeat proteins"/>
    <property type="match status" value="1"/>
</dbReference>
<dbReference type="PANTHER" id="PTHR23416:SF23">
    <property type="entry name" value="ACETYLTRANSFERASE C18B11.09C-RELATED"/>
    <property type="match status" value="1"/>
</dbReference>
<protein>
    <submittedName>
        <fullName evidence="5">Acyltransferase</fullName>
    </submittedName>
</protein>
<reference evidence="5" key="1">
    <citation type="submission" date="2022-01" db="EMBL/GenBank/DDBJ databases">
        <authorList>
            <person name="Jo J.-H."/>
            <person name="Im W.-T."/>
        </authorList>
    </citation>
    <scope>NUCLEOTIDE SEQUENCE</scope>
    <source>
        <strain evidence="5">NA20</strain>
    </source>
</reference>
<dbReference type="PANTHER" id="PTHR23416">
    <property type="entry name" value="SIALIC ACID SYNTHASE-RELATED"/>
    <property type="match status" value="1"/>
</dbReference>
<dbReference type="InterPro" id="IPR018357">
    <property type="entry name" value="Hexapep_transf_CS"/>
</dbReference>
<evidence type="ECO:0000256" key="3">
    <source>
        <dbReference type="ARBA" id="ARBA00022737"/>
    </source>
</evidence>
<dbReference type="Pfam" id="PF00132">
    <property type="entry name" value="Hexapep"/>
    <property type="match status" value="1"/>
</dbReference>
<organism evidence="5 6">
    <name type="scientific">Terrimonas ginsenosidimutans</name>
    <dbReference type="NCBI Taxonomy" id="2908004"/>
    <lineage>
        <taxon>Bacteria</taxon>
        <taxon>Pseudomonadati</taxon>
        <taxon>Bacteroidota</taxon>
        <taxon>Chitinophagia</taxon>
        <taxon>Chitinophagales</taxon>
        <taxon>Chitinophagaceae</taxon>
        <taxon>Terrimonas</taxon>
    </lineage>
</organism>
<evidence type="ECO:0000256" key="4">
    <source>
        <dbReference type="ARBA" id="ARBA00023315"/>
    </source>
</evidence>
<evidence type="ECO:0000256" key="2">
    <source>
        <dbReference type="ARBA" id="ARBA00022679"/>
    </source>
</evidence>
<dbReference type="SUPFAM" id="SSF51161">
    <property type="entry name" value="Trimeric LpxA-like enzymes"/>
    <property type="match status" value="1"/>
</dbReference>
<dbReference type="Proteomes" id="UP001165367">
    <property type="component" value="Unassembled WGS sequence"/>
</dbReference>
<dbReference type="GO" id="GO:0016746">
    <property type="term" value="F:acyltransferase activity"/>
    <property type="evidence" value="ECO:0007669"/>
    <property type="project" value="UniProtKB-KW"/>
</dbReference>
<dbReference type="Pfam" id="PF14602">
    <property type="entry name" value="Hexapep_2"/>
    <property type="match status" value="1"/>
</dbReference>
<dbReference type="CDD" id="cd04647">
    <property type="entry name" value="LbH_MAT_like"/>
    <property type="match status" value="1"/>
</dbReference>
<proteinExistence type="inferred from homology"/>
<keyword evidence="3" id="KW-0677">Repeat</keyword>
<evidence type="ECO:0000313" key="6">
    <source>
        <dbReference type="Proteomes" id="UP001165367"/>
    </source>
</evidence>
<name>A0ABS9L0C6_9BACT</name>
<dbReference type="EMBL" id="JAKLTR010000032">
    <property type="protein sequence ID" value="MCG2618074.1"/>
    <property type="molecule type" value="Genomic_DNA"/>
</dbReference>
<evidence type="ECO:0000313" key="5">
    <source>
        <dbReference type="EMBL" id="MCG2618074.1"/>
    </source>
</evidence>